<evidence type="ECO:0000313" key="1">
    <source>
        <dbReference type="EMBL" id="KHG17749.1"/>
    </source>
</evidence>
<name>A0A0B0P0U4_GOSAR</name>
<sequence>MTCSVEKIIVALVETSISSLLLLKMLCELIYKVIKKPVNSDIIVSLNMTNLLSSTQKIDPLGKMLKQSLILLKK</sequence>
<gene>
    <name evidence="1" type="ORF">F383_23256</name>
</gene>
<organism evidence="1 2">
    <name type="scientific">Gossypium arboreum</name>
    <name type="common">Tree cotton</name>
    <name type="synonym">Gossypium nanking</name>
    <dbReference type="NCBI Taxonomy" id="29729"/>
    <lineage>
        <taxon>Eukaryota</taxon>
        <taxon>Viridiplantae</taxon>
        <taxon>Streptophyta</taxon>
        <taxon>Embryophyta</taxon>
        <taxon>Tracheophyta</taxon>
        <taxon>Spermatophyta</taxon>
        <taxon>Magnoliopsida</taxon>
        <taxon>eudicotyledons</taxon>
        <taxon>Gunneridae</taxon>
        <taxon>Pentapetalae</taxon>
        <taxon>rosids</taxon>
        <taxon>malvids</taxon>
        <taxon>Malvales</taxon>
        <taxon>Malvaceae</taxon>
        <taxon>Malvoideae</taxon>
        <taxon>Gossypium</taxon>
    </lineage>
</organism>
<accession>A0A0B0P0U4</accession>
<protein>
    <submittedName>
        <fullName evidence="1">Uncharacterized protein</fullName>
    </submittedName>
</protein>
<keyword evidence="2" id="KW-1185">Reference proteome</keyword>
<dbReference type="EMBL" id="KN408948">
    <property type="protein sequence ID" value="KHG17749.1"/>
    <property type="molecule type" value="Genomic_DNA"/>
</dbReference>
<evidence type="ECO:0000313" key="2">
    <source>
        <dbReference type="Proteomes" id="UP000032142"/>
    </source>
</evidence>
<dbReference type="AlphaFoldDB" id="A0A0B0P0U4"/>
<dbReference type="Proteomes" id="UP000032142">
    <property type="component" value="Unassembled WGS sequence"/>
</dbReference>
<reference evidence="2" key="1">
    <citation type="submission" date="2014-09" db="EMBL/GenBank/DDBJ databases">
        <authorList>
            <person name="Mudge J."/>
            <person name="Ramaraj T."/>
            <person name="Lindquist I.E."/>
            <person name="Bharti A.K."/>
            <person name="Sundararajan A."/>
            <person name="Cameron C.T."/>
            <person name="Woodward J.E."/>
            <person name="May G.D."/>
            <person name="Brubaker C."/>
            <person name="Broadhvest J."/>
            <person name="Wilkins T.A."/>
        </authorList>
    </citation>
    <scope>NUCLEOTIDE SEQUENCE</scope>
    <source>
        <strain evidence="2">cv. AKA8401</strain>
    </source>
</reference>
<proteinExistence type="predicted"/>